<dbReference type="EMBL" id="SCFV01000012">
    <property type="protein sequence ID" value="TRO12743.1"/>
    <property type="molecule type" value="Genomic_DNA"/>
</dbReference>
<proteinExistence type="predicted"/>
<dbReference type="Pfam" id="PF09523">
    <property type="entry name" value="DUF2390"/>
    <property type="match status" value="1"/>
</dbReference>
<dbReference type="AlphaFoldDB" id="A0ABD7RQJ7"/>
<keyword evidence="1" id="KW-0175">Coiled coil</keyword>
<dbReference type="InterPro" id="IPR012659">
    <property type="entry name" value="CHP02444"/>
</dbReference>
<evidence type="ECO:0000313" key="2">
    <source>
        <dbReference type="EMBL" id="TRO12743.1"/>
    </source>
</evidence>
<sequence length="159" mass="18008">MAAESIKSPGGRVQDLWNFALELYAKPGVEQACLQLQETDSDVCLLLTGAWLQQRGVRCLEERLRALTEVTAPWQREVISPLRQTRRDWRTAAGEDTDLAVLREQIKKLELQAERVLLERLQKLAGTWPGETEGEEWLIRLAGYDSAALQVLRDAVNLP</sequence>
<gene>
    <name evidence="2" type="ORF">EQ836_21685</name>
</gene>
<name>A0ABD7RQJ7_ECTME</name>
<evidence type="ECO:0000256" key="1">
    <source>
        <dbReference type="SAM" id="Coils"/>
    </source>
</evidence>
<evidence type="ECO:0000313" key="3">
    <source>
        <dbReference type="Proteomes" id="UP000317327"/>
    </source>
</evidence>
<comment type="caution">
    <text evidence="2">The sequence shown here is derived from an EMBL/GenBank/DDBJ whole genome shotgun (WGS) entry which is preliminary data.</text>
</comment>
<feature type="coiled-coil region" evidence="1">
    <location>
        <begin position="92"/>
        <end position="119"/>
    </location>
</feature>
<accession>A0ABD7RQJ7</accession>
<reference evidence="2 3" key="1">
    <citation type="submission" date="2019-01" db="EMBL/GenBank/DDBJ databases">
        <title>Whole genome shotgun sequencing of Pseudomonas spp. isolated by its ability to degrade furfural.</title>
        <authorList>
            <person name="Donoso R."/>
            <person name="Farkas C."/>
            <person name="Villegas P."/>
            <person name="Gonzales-Toro F."/>
            <person name="Guajardo-Parra M."/>
            <person name="Araya-Nail M."/>
            <person name="Morgante V."/>
            <person name="Perez-Pantoja D."/>
        </authorList>
    </citation>
    <scope>NUCLEOTIDE SEQUENCE [LARGE SCALE GENOMIC DNA]</scope>
    <source>
        <strain evidence="2 3">VN231</strain>
    </source>
</reference>
<dbReference type="NCBIfam" id="TIGR02444">
    <property type="entry name" value="TIGR02444 family protein"/>
    <property type="match status" value="1"/>
</dbReference>
<protein>
    <submittedName>
        <fullName evidence="2">TIGR02444 family protein</fullName>
    </submittedName>
</protein>
<organism evidence="2 3">
    <name type="scientific">Ectopseudomonas mendocina</name>
    <name type="common">Pseudomonas mendocina</name>
    <dbReference type="NCBI Taxonomy" id="300"/>
    <lineage>
        <taxon>Bacteria</taxon>
        <taxon>Pseudomonadati</taxon>
        <taxon>Pseudomonadota</taxon>
        <taxon>Gammaproteobacteria</taxon>
        <taxon>Pseudomonadales</taxon>
        <taxon>Pseudomonadaceae</taxon>
        <taxon>Ectopseudomonas</taxon>
    </lineage>
</organism>
<dbReference type="Proteomes" id="UP000317327">
    <property type="component" value="Unassembled WGS sequence"/>
</dbReference>